<dbReference type="SMART" id="SM00528">
    <property type="entry name" value="HNS"/>
    <property type="match status" value="1"/>
</dbReference>
<gene>
    <name evidence="7" type="ORF">SAMN05444339_11833</name>
</gene>
<dbReference type="GO" id="GO:0003680">
    <property type="term" value="F:minor groove of adenine-thymine-rich DNA binding"/>
    <property type="evidence" value="ECO:0007669"/>
    <property type="project" value="TreeGrafter"/>
</dbReference>
<keyword evidence="8" id="KW-1185">Reference proteome</keyword>
<evidence type="ECO:0000256" key="2">
    <source>
        <dbReference type="ARBA" id="ARBA00010610"/>
    </source>
</evidence>
<dbReference type="OrthoDB" id="5297879at2"/>
<sequence length="106" mass="11750">MDDIDLDSMSLDELKKLQKNVGKAIDGYEGKQRKAALAAVEAAARENGYSLAELTGMASKKGKAVSPPKYRHPENPEQTWTGRGRQPDWMKDALENGQSKDDFLIK</sequence>
<keyword evidence="4 7" id="KW-0238">DNA-binding</keyword>
<comment type="subcellular location">
    <subcellularLocation>
        <location evidence="1">Cytoplasm</location>
        <location evidence="1">Nucleoid</location>
    </subcellularLocation>
</comment>
<dbReference type="Proteomes" id="UP000183987">
    <property type="component" value="Unassembled WGS sequence"/>
</dbReference>
<evidence type="ECO:0000313" key="8">
    <source>
        <dbReference type="Proteomes" id="UP000183987"/>
    </source>
</evidence>
<dbReference type="PANTHER" id="PTHR38097:SF2">
    <property type="entry name" value="DNA-BINDING PROTEIN STPA"/>
    <property type="match status" value="1"/>
</dbReference>
<dbReference type="GO" id="GO:0001217">
    <property type="term" value="F:DNA-binding transcription repressor activity"/>
    <property type="evidence" value="ECO:0007669"/>
    <property type="project" value="TreeGrafter"/>
</dbReference>
<dbReference type="SUPFAM" id="SSF81273">
    <property type="entry name" value="H-NS histone-like proteins"/>
    <property type="match status" value="1"/>
</dbReference>
<dbReference type="EMBL" id="FQUE01000018">
    <property type="protein sequence ID" value="SHF88433.1"/>
    <property type="molecule type" value="Genomic_DNA"/>
</dbReference>
<dbReference type="GO" id="GO:0009295">
    <property type="term" value="C:nucleoid"/>
    <property type="evidence" value="ECO:0007669"/>
    <property type="project" value="UniProtKB-SubCell"/>
</dbReference>
<dbReference type="InterPro" id="IPR037150">
    <property type="entry name" value="H-NS_C_dom_sf"/>
</dbReference>
<reference evidence="8" key="1">
    <citation type="submission" date="2016-11" db="EMBL/GenBank/DDBJ databases">
        <authorList>
            <person name="Varghese N."/>
            <person name="Submissions S."/>
        </authorList>
    </citation>
    <scope>NUCLEOTIDE SEQUENCE [LARGE SCALE GENOMIC DNA]</scope>
    <source>
        <strain evidence="8">DSM 29326</strain>
    </source>
</reference>
<dbReference type="InterPro" id="IPR027444">
    <property type="entry name" value="H-NS_C_dom"/>
</dbReference>
<accession>A0A1M5FA40</accession>
<feature type="domain" description="DNA-binding protein H-NS-like C-terminal" evidence="6">
    <location>
        <begin position="60"/>
        <end position="105"/>
    </location>
</feature>
<dbReference type="AlphaFoldDB" id="A0A1M5FA40"/>
<dbReference type="GO" id="GO:0005829">
    <property type="term" value="C:cytosol"/>
    <property type="evidence" value="ECO:0007669"/>
    <property type="project" value="TreeGrafter"/>
</dbReference>
<organism evidence="7 8">
    <name type="scientific">Loktanella atrilutea</name>
    <dbReference type="NCBI Taxonomy" id="366533"/>
    <lineage>
        <taxon>Bacteria</taxon>
        <taxon>Pseudomonadati</taxon>
        <taxon>Pseudomonadota</taxon>
        <taxon>Alphaproteobacteria</taxon>
        <taxon>Rhodobacterales</taxon>
        <taxon>Roseobacteraceae</taxon>
        <taxon>Loktanella</taxon>
    </lineage>
</organism>
<evidence type="ECO:0000313" key="7">
    <source>
        <dbReference type="EMBL" id="SHF88433.1"/>
    </source>
</evidence>
<dbReference type="Pfam" id="PF00816">
    <property type="entry name" value="Histone_HNS"/>
    <property type="match status" value="1"/>
</dbReference>
<proteinExistence type="inferred from homology"/>
<dbReference type="GO" id="GO:0003681">
    <property type="term" value="F:bent DNA binding"/>
    <property type="evidence" value="ECO:0007669"/>
    <property type="project" value="TreeGrafter"/>
</dbReference>
<comment type="similarity">
    <text evidence="2">Belongs to the histone-like protein H-NS family.</text>
</comment>
<feature type="compositionally biased region" description="Basic and acidic residues" evidence="5">
    <location>
        <begin position="85"/>
        <end position="106"/>
    </location>
</feature>
<dbReference type="GO" id="GO:0032993">
    <property type="term" value="C:protein-DNA complex"/>
    <property type="evidence" value="ECO:0007669"/>
    <property type="project" value="TreeGrafter"/>
</dbReference>
<feature type="region of interest" description="Disordered" evidence="5">
    <location>
        <begin position="58"/>
        <end position="106"/>
    </location>
</feature>
<name>A0A1M5FA40_LOKAT</name>
<protein>
    <submittedName>
        <fullName evidence="7">DNA-binding protein H-NS</fullName>
    </submittedName>
</protein>
<dbReference type="PANTHER" id="PTHR38097">
    <property type="match status" value="1"/>
</dbReference>
<evidence type="ECO:0000256" key="5">
    <source>
        <dbReference type="SAM" id="MobiDB-lite"/>
    </source>
</evidence>
<dbReference type="GO" id="GO:0000976">
    <property type="term" value="F:transcription cis-regulatory region binding"/>
    <property type="evidence" value="ECO:0007669"/>
    <property type="project" value="TreeGrafter"/>
</dbReference>
<evidence type="ECO:0000256" key="4">
    <source>
        <dbReference type="ARBA" id="ARBA00023125"/>
    </source>
</evidence>
<evidence type="ECO:0000259" key="6">
    <source>
        <dbReference type="SMART" id="SM00528"/>
    </source>
</evidence>
<dbReference type="RefSeq" id="WP_072858842.1">
    <property type="nucleotide sequence ID" value="NZ_FQUE01000018.1"/>
</dbReference>
<evidence type="ECO:0000256" key="3">
    <source>
        <dbReference type="ARBA" id="ARBA00022490"/>
    </source>
</evidence>
<evidence type="ECO:0000256" key="1">
    <source>
        <dbReference type="ARBA" id="ARBA00004453"/>
    </source>
</evidence>
<keyword evidence="3" id="KW-0963">Cytoplasm</keyword>
<dbReference type="Gene3D" id="4.10.430.10">
    <property type="entry name" value="Histone-like protein H-NS, C-terminal domain"/>
    <property type="match status" value="1"/>
</dbReference>